<sequence length="267" mass="29193">MAEKKTWKGGRLGPFHLGKRYKNVGVDLGRLYAAHNVHTGDAALVVMPGDRTDWEPGESWRLRATAESEPPYLALEVEQAPASGRLPDLSNMLDLLTSAVERLEKNEEARAHLTGGSVSAWKRWVGRMKRLLRSPRGLMVASLTVLALGALLLWPLFWGDSEGPNGERASAGALAVTEFPAPAMVDLDTASVPAITYPLPAKPFSDQAKAPCFPKSGEVEINGGCWVELAKRPPCYEDQAEYQGKCYMPVSAKSHQKKLREPHSVQP</sequence>
<gene>
    <name evidence="2" type="ORF">OV287_10925</name>
</gene>
<dbReference type="EMBL" id="JAPNKA010000001">
    <property type="protein sequence ID" value="MCY1075005.1"/>
    <property type="molecule type" value="Genomic_DNA"/>
</dbReference>
<dbReference type="Proteomes" id="UP001207654">
    <property type="component" value="Unassembled WGS sequence"/>
</dbReference>
<accession>A0ABT4A026</accession>
<keyword evidence="3" id="KW-1185">Reference proteome</keyword>
<proteinExistence type="predicted"/>
<evidence type="ECO:0000313" key="2">
    <source>
        <dbReference type="EMBL" id="MCY1075005.1"/>
    </source>
</evidence>
<protein>
    <submittedName>
        <fullName evidence="2">Uncharacterized protein</fullName>
    </submittedName>
</protein>
<keyword evidence="1" id="KW-0812">Transmembrane</keyword>
<organism evidence="2 3">
    <name type="scientific">Archangium lansingense</name>
    <dbReference type="NCBI Taxonomy" id="2995310"/>
    <lineage>
        <taxon>Bacteria</taxon>
        <taxon>Pseudomonadati</taxon>
        <taxon>Myxococcota</taxon>
        <taxon>Myxococcia</taxon>
        <taxon>Myxococcales</taxon>
        <taxon>Cystobacterineae</taxon>
        <taxon>Archangiaceae</taxon>
        <taxon>Archangium</taxon>
    </lineage>
</organism>
<evidence type="ECO:0000313" key="3">
    <source>
        <dbReference type="Proteomes" id="UP001207654"/>
    </source>
</evidence>
<reference evidence="2 3" key="1">
    <citation type="submission" date="2022-11" db="EMBL/GenBank/DDBJ databases">
        <title>Minimal conservation of predation-associated metabolite biosynthetic gene clusters underscores biosynthetic potential of Myxococcota including descriptions for ten novel species: Archangium lansinium sp. nov., Myxococcus landrumus sp. nov., Nannocystis bai.</title>
        <authorList>
            <person name="Ahearne A."/>
            <person name="Stevens C."/>
            <person name="Phillips K."/>
        </authorList>
    </citation>
    <scope>NUCLEOTIDE SEQUENCE [LARGE SCALE GENOMIC DNA]</scope>
    <source>
        <strain evidence="2 3">MIWBW</strain>
    </source>
</reference>
<keyword evidence="1" id="KW-1133">Transmembrane helix</keyword>
<dbReference type="RefSeq" id="WP_267533956.1">
    <property type="nucleotide sequence ID" value="NZ_JAPNKA010000001.1"/>
</dbReference>
<evidence type="ECO:0000256" key="1">
    <source>
        <dbReference type="SAM" id="Phobius"/>
    </source>
</evidence>
<feature type="transmembrane region" description="Helical" evidence="1">
    <location>
        <begin position="137"/>
        <end position="158"/>
    </location>
</feature>
<keyword evidence="1" id="KW-0472">Membrane</keyword>
<comment type="caution">
    <text evidence="2">The sequence shown here is derived from an EMBL/GenBank/DDBJ whole genome shotgun (WGS) entry which is preliminary data.</text>
</comment>
<name>A0ABT4A026_9BACT</name>